<dbReference type="Gene3D" id="3.50.50.60">
    <property type="entry name" value="FAD/NAD(P)-binding domain"/>
    <property type="match status" value="1"/>
</dbReference>
<dbReference type="InterPro" id="IPR050281">
    <property type="entry name" value="Flavin_monoamine_oxidase"/>
</dbReference>
<dbReference type="Proteomes" id="UP001586593">
    <property type="component" value="Unassembled WGS sequence"/>
</dbReference>
<evidence type="ECO:0000313" key="2">
    <source>
        <dbReference type="EMBL" id="KAL1869090.1"/>
    </source>
</evidence>
<dbReference type="Gene3D" id="3.90.660.10">
    <property type="match status" value="1"/>
</dbReference>
<dbReference type="PANTHER" id="PTHR10742">
    <property type="entry name" value="FLAVIN MONOAMINE OXIDASE"/>
    <property type="match status" value="1"/>
</dbReference>
<sequence length="504" mass="56030">MSAEGESSSTLAPKRPHIGVVGAGISGLRCADVLLANGFDVTILEARDRIGGRICQTEELGYTVDIGPNWIHAWRDSDDPHPIYQLAHDTGTPVHRWNNKQLIYDSTGRPLPEETTERLSTLLWDIIEEAFQFSEKAHKKDGGKSIPSGRSLYDFVEDRAKSLLANESERALLLQMSEMFGAYVGEPVWQQSLRFAWMEECCGGEEMFVESNYSAILDRIAKPAQEGAHILLDNRIVKILTSDEEQPGDGVILTSDTGDTYSFDDVVVTTPLGWLKKNLGAFSPSLPDRLTAAIRNISLSQLEKVYITFPSAFWSKDSGLGGFPCYTNWLSPDYATSTNPSRWPQEIWDLSAFAPPNNHPTILFYLYGDCSRHIVNLIHGRSRKEKYELLDAFFRPYYSLLPGYRADSPACVPKAILATEWLRDDLAGNASYCNFQVGVEEADADVLAFRAGCPERRLWFCGEHAAPFEECGTVAGAYLSGESVGRRLVDLYSQESNVRGVVTG</sequence>
<comment type="caution">
    <text evidence="2">The sequence shown here is derived from an EMBL/GenBank/DDBJ whole genome shotgun (WGS) entry which is preliminary data.</text>
</comment>
<dbReference type="EMBL" id="JAZHXJ010000202">
    <property type="protein sequence ID" value="KAL1869090.1"/>
    <property type="molecule type" value="Genomic_DNA"/>
</dbReference>
<feature type="domain" description="Amine oxidase" evidence="1">
    <location>
        <begin position="25"/>
        <end position="486"/>
    </location>
</feature>
<dbReference type="PANTHER" id="PTHR10742:SF414">
    <property type="entry name" value="CONTAINING AMINE OXIDASE, PUTATIVE (AFU_ORTHOLOGUE AFUA_3G12150)-RELATED"/>
    <property type="match status" value="1"/>
</dbReference>
<dbReference type="PRINTS" id="PR00419">
    <property type="entry name" value="ADXRDTASE"/>
</dbReference>
<gene>
    <name evidence="2" type="ORF">VTK73DRAFT_3368</name>
</gene>
<protein>
    <recommendedName>
        <fullName evidence="1">Amine oxidase domain-containing protein</fullName>
    </recommendedName>
</protein>
<evidence type="ECO:0000313" key="3">
    <source>
        <dbReference type="Proteomes" id="UP001586593"/>
    </source>
</evidence>
<organism evidence="2 3">
    <name type="scientific">Phialemonium thermophilum</name>
    <dbReference type="NCBI Taxonomy" id="223376"/>
    <lineage>
        <taxon>Eukaryota</taxon>
        <taxon>Fungi</taxon>
        <taxon>Dikarya</taxon>
        <taxon>Ascomycota</taxon>
        <taxon>Pezizomycotina</taxon>
        <taxon>Sordariomycetes</taxon>
        <taxon>Sordariomycetidae</taxon>
        <taxon>Cephalothecales</taxon>
        <taxon>Cephalothecaceae</taxon>
        <taxon>Phialemonium</taxon>
    </lineage>
</organism>
<dbReference type="SUPFAM" id="SSF51905">
    <property type="entry name" value="FAD/NAD(P)-binding domain"/>
    <property type="match status" value="1"/>
</dbReference>
<evidence type="ECO:0000259" key="1">
    <source>
        <dbReference type="Pfam" id="PF01593"/>
    </source>
</evidence>
<dbReference type="Pfam" id="PF01593">
    <property type="entry name" value="Amino_oxidase"/>
    <property type="match status" value="1"/>
</dbReference>
<dbReference type="InterPro" id="IPR002937">
    <property type="entry name" value="Amino_oxidase"/>
</dbReference>
<dbReference type="InterPro" id="IPR036188">
    <property type="entry name" value="FAD/NAD-bd_sf"/>
</dbReference>
<name>A0ABR3WZZ9_9PEZI</name>
<dbReference type="SUPFAM" id="SSF54373">
    <property type="entry name" value="FAD-linked reductases, C-terminal domain"/>
    <property type="match status" value="1"/>
</dbReference>
<reference evidence="2 3" key="1">
    <citation type="journal article" date="2024" name="Commun. Biol.">
        <title>Comparative genomic analysis of thermophilic fungi reveals convergent evolutionary adaptations and gene losses.</title>
        <authorList>
            <person name="Steindorff A.S."/>
            <person name="Aguilar-Pontes M.V."/>
            <person name="Robinson A.J."/>
            <person name="Andreopoulos B."/>
            <person name="LaButti K."/>
            <person name="Kuo A."/>
            <person name="Mondo S."/>
            <person name="Riley R."/>
            <person name="Otillar R."/>
            <person name="Haridas S."/>
            <person name="Lipzen A."/>
            <person name="Grimwood J."/>
            <person name="Schmutz J."/>
            <person name="Clum A."/>
            <person name="Reid I.D."/>
            <person name="Moisan M.C."/>
            <person name="Butler G."/>
            <person name="Nguyen T.T.M."/>
            <person name="Dewar K."/>
            <person name="Conant G."/>
            <person name="Drula E."/>
            <person name="Henrissat B."/>
            <person name="Hansel C."/>
            <person name="Singer S."/>
            <person name="Hutchinson M.I."/>
            <person name="de Vries R.P."/>
            <person name="Natvig D.O."/>
            <person name="Powell A.J."/>
            <person name="Tsang A."/>
            <person name="Grigoriev I.V."/>
        </authorList>
    </citation>
    <scope>NUCLEOTIDE SEQUENCE [LARGE SCALE GENOMIC DNA]</scope>
    <source>
        <strain evidence="2 3">ATCC 24622</strain>
    </source>
</reference>
<accession>A0ABR3WZZ9</accession>
<proteinExistence type="predicted"/>
<keyword evidence="3" id="KW-1185">Reference proteome</keyword>